<dbReference type="SUPFAM" id="SSF53850">
    <property type="entry name" value="Periplasmic binding protein-like II"/>
    <property type="match status" value="1"/>
</dbReference>
<accession>A0ABP7Z208</accession>
<sequence length="308" mass="34719">MNRKSRYIKRILIGFVVLVMNQANAQDHKFDPPWNTPPEAAVNFTVPGIDNVPDLFGDIVDPQLVVFFAGNQFMCMDDLLAAFKKKHPQYLRIFVETLPPGILAKQIEGGSITIGNMRIDHKPDVYAAGKGRMEEMANHFSRTEIYAYNKLSIMVPKGNPKGIKQIADLAKKDVKVAMPNPAWEGIGRQIVSVYNKIGGKELEKTIMETKVNDGSTYLTKIHHRESPMRILYRQADAAPVWTSEVVYQKLLQHPVEEVVIPAETNIKATYIIGEMKNAPRAQAAKDFVDFMKSDEAKAVYHKYGFETP</sequence>
<dbReference type="Gene3D" id="3.40.190.10">
    <property type="entry name" value="Periplasmic binding protein-like II"/>
    <property type="match status" value="2"/>
</dbReference>
<protein>
    <submittedName>
        <fullName evidence="2">Substrate-binding domain-containing protein</fullName>
    </submittedName>
</protein>
<dbReference type="PANTHER" id="PTHR30632">
    <property type="entry name" value="MOLYBDATE-BINDING PERIPLASMIC PROTEIN"/>
    <property type="match status" value="1"/>
</dbReference>
<dbReference type="Proteomes" id="UP001500101">
    <property type="component" value="Unassembled WGS sequence"/>
</dbReference>
<dbReference type="Pfam" id="PF13531">
    <property type="entry name" value="SBP_bac_11"/>
    <property type="match status" value="1"/>
</dbReference>
<feature type="signal peptide" evidence="1">
    <location>
        <begin position="1"/>
        <end position="25"/>
    </location>
</feature>
<reference evidence="3" key="1">
    <citation type="journal article" date="2019" name="Int. J. Syst. Evol. Microbiol.">
        <title>The Global Catalogue of Microorganisms (GCM) 10K type strain sequencing project: providing services to taxonomists for standard genome sequencing and annotation.</title>
        <authorList>
            <consortium name="The Broad Institute Genomics Platform"/>
            <consortium name="The Broad Institute Genome Sequencing Center for Infectious Disease"/>
            <person name="Wu L."/>
            <person name="Ma J."/>
        </authorList>
    </citation>
    <scope>NUCLEOTIDE SEQUENCE [LARGE SCALE GENOMIC DNA]</scope>
    <source>
        <strain evidence="3">JCM 16704</strain>
    </source>
</reference>
<dbReference type="RefSeq" id="WP_344675582.1">
    <property type="nucleotide sequence ID" value="NZ_BAAAZI010000012.1"/>
</dbReference>
<dbReference type="EMBL" id="BAAAZI010000012">
    <property type="protein sequence ID" value="GAA4145642.1"/>
    <property type="molecule type" value="Genomic_DNA"/>
</dbReference>
<organism evidence="2 3">
    <name type="scientific">Sphingobacterium kyonggiense</name>
    <dbReference type="NCBI Taxonomy" id="714075"/>
    <lineage>
        <taxon>Bacteria</taxon>
        <taxon>Pseudomonadati</taxon>
        <taxon>Bacteroidota</taxon>
        <taxon>Sphingobacteriia</taxon>
        <taxon>Sphingobacteriales</taxon>
        <taxon>Sphingobacteriaceae</taxon>
        <taxon>Sphingobacterium</taxon>
    </lineage>
</organism>
<feature type="chain" id="PRO_5047005258" evidence="1">
    <location>
        <begin position="26"/>
        <end position="308"/>
    </location>
</feature>
<evidence type="ECO:0000256" key="1">
    <source>
        <dbReference type="SAM" id="SignalP"/>
    </source>
</evidence>
<evidence type="ECO:0000313" key="3">
    <source>
        <dbReference type="Proteomes" id="UP001500101"/>
    </source>
</evidence>
<proteinExistence type="predicted"/>
<keyword evidence="1" id="KW-0732">Signal</keyword>
<evidence type="ECO:0000313" key="2">
    <source>
        <dbReference type="EMBL" id="GAA4145642.1"/>
    </source>
</evidence>
<keyword evidence="3" id="KW-1185">Reference proteome</keyword>
<dbReference type="PANTHER" id="PTHR30632:SF0">
    <property type="entry name" value="SULFATE-BINDING PROTEIN"/>
    <property type="match status" value="1"/>
</dbReference>
<comment type="caution">
    <text evidence="2">The sequence shown here is derived from an EMBL/GenBank/DDBJ whole genome shotgun (WGS) entry which is preliminary data.</text>
</comment>
<gene>
    <name evidence="2" type="ORF">GCM10022216_29760</name>
</gene>
<dbReference type="InterPro" id="IPR050682">
    <property type="entry name" value="ModA/WtpA"/>
</dbReference>
<name>A0ABP7Z208_9SPHI</name>